<accession>A1ZXD1</accession>
<organism evidence="1 2">
    <name type="scientific">Microscilla marina ATCC 23134</name>
    <dbReference type="NCBI Taxonomy" id="313606"/>
    <lineage>
        <taxon>Bacteria</taxon>
        <taxon>Pseudomonadati</taxon>
        <taxon>Bacteroidota</taxon>
        <taxon>Cytophagia</taxon>
        <taxon>Cytophagales</taxon>
        <taxon>Microscillaceae</taxon>
        <taxon>Microscilla</taxon>
    </lineage>
</organism>
<dbReference type="Proteomes" id="UP000004095">
    <property type="component" value="Unassembled WGS sequence"/>
</dbReference>
<evidence type="ECO:0000313" key="1">
    <source>
        <dbReference type="EMBL" id="EAY25005.1"/>
    </source>
</evidence>
<dbReference type="AlphaFoldDB" id="A1ZXD1"/>
<evidence type="ECO:0000313" key="2">
    <source>
        <dbReference type="Proteomes" id="UP000004095"/>
    </source>
</evidence>
<sequence>MMTMTNQGYSGTPLVKKLGIKSGFRMYGYQLPQDYFHWFDSLPEDLHLLPEEPFEDILAESLDFVHAFVTEKKTLEEILPLVKTKIKKNGMVWVSWPKKASKVVTDLDSHLVRTYGLECGLVDVKVAAVNEVWSAIKLMYRVKDR</sequence>
<reference evidence="1 2" key="1">
    <citation type="submission" date="2007-01" db="EMBL/GenBank/DDBJ databases">
        <authorList>
            <person name="Haygood M."/>
            <person name="Podell S."/>
            <person name="Anderson C."/>
            <person name="Hopkinson B."/>
            <person name="Roe K."/>
            <person name="Barbeau K."/>
            <person name="Gaasterland T."/>
            <person name="Ferriera S."/>
            <person name="Johnson J."/>
            <person name="Kravitz S."/>
            <person name="Beeson K."/>
            <person name="Sutton G."/>
            <person name="Rogers Y.-H."/>
            <person name="Friedman R."/>
            <person name="Frazier M."/>
            <person name="Venter J.C."/>
        </authorList>
    </citation>
    <scope>NUCLEOTIDE SEQUENCE [LARGE SCALE GENOMIC DNA]</scope>
    <source>
        <strain evidence="1 2">ATCC 23134</strain>
    </source>
</reference>
<keyword evidence="2" id="KW-1185">Reference proteome</keyword>
<evidence type="ECO:0008006" key="3">
    <source>
        <dbReference type="Google" id="ProtNLM"/>
    </source>
</evidence>
<dbReference type="EMBL" id="AAWS01000057">
    <property type="protein sequence ID" value="EAY25005.1"/>
    <property type="molecule type" value="Genomic_DNA"/>
</dbReference>
<dbReference type="eggNOG" id="ENOG5032SHK">
    <property type="taxonomic scope" value="Bacteria"/>
</dbReference>
<gene>
    <name evidence="1" type="ORF">M23134_03719</name>
</gene>
<name>A1ZXD1_MICM2</name>
<comment type="caution">
    <text evidence="1">The sequence shown here is derived from an EMBL/GenBank/DDBJ whole genome shotgun (WGS) entry which is preliminary data.</text>
</comment>
<protein>
    <recommendedName>
        <fullName evidence="3">DUF3052 domain-containing protein</fullName>
    </recommendedName>
</protein>
<proteinExistence type="predicted"/>